<name>A0A2V1KBN4_9ACTO</name>
<evidence type="ECO:0000256" key="5">
    <source>
        <dbReference type="ARBA" id="ARBA00023065"/>
    </source>
</evidence>
<keyword evidence="7" id="KW-0868">Chloride</keyword>
<evidence type="ECO:0000256" key="3">
    <source>
        <dbReference type="ARBA" id="ARBA00022692"/>
    </source>
</evidence>
<dbReference type="GO" id="GO:0005886">
    <property type="term" value="C:plasma membrane"/>
    <property type="evidence" value="ECO:0007669"/>
    <property type="project" value="TreeGrafter"/>
</dbReference>
<dbReference type="EMBL" id="QETB01000001">
    <property type="protein sequence ID" value="PWF27141.1"/>
    <property type="molecule type" value="Genomic_DNA"/>
</dbReference>
<protein>
    <recommendedName>
        <fullName evidence="11">ClC family H(+)/Cl(-) exchange transporter</fullName>
    </recommendedName>
</protein>
<comment type="caution">
    <text evidence="9">The sequence shown here is derived from an EMBL/GenBank/DDBJ whole genome shotgun (WGS) entry which is preliminary data.</text>
</comment>
<dbReference type="Pfam" id="PF00654">
    <property type="entry name" value="Voltage_CLC"/>
    <property type="match status" value="1"/>
</dbReference>
<feature type="transmembrane region" description="Helical" evidence="8">
    <location>
        <begin position="71"/>
        <end position="92"/>
    </location>
</feature>
<gene>
    <name evidence="9" type="ORF">DD236_01690</name>
</gene>
<keyword evidence="10" id="KW-1185">Reference proteome</keyword>
<dbReference type="GO" id="GO:0005247">
    <property type="term" value="F:voltage-gated chloride channel activity"/>
    <property type="evidence" value="ECO:0007669"/>
    <property type="project" value="TreeGrafter"/>
</dbReference>
<dbReference type="SUPFAM" id="SSF81340">
    <property type="entry name" value="Clc chloride channel"/>
    <property type="match status" value="1"/>
</dbReference>
<feature type="transmembrane region" description="Helical" evidence="8">
    <location>
        <begin position="31"/>
        <end position="51"/>
    </location>
</feature>
<evidence type="ECO:0000256" key="2">
    <source>
        <dbReference type="ARBA" id="ARBA00022448"/>
    </source>
</evidence>
<dbReference type="Gene3D" id="1.10.3080.10">
    <property type="entry name" value="Clc chloride channel"/>
    <property type="match status" value="1"/>
</dbReference>
<evidence type="ECO:0000256" key="6">
    <source>
        <dbReference type="ARBA" id="ARBA00023136"/>
    </source>
</evidence>
<feature type="transmembrane region" description="Helical" evidence="8">
    <location>
        <begin position="242"/>
        <end position="265"/>
    </location>
</feature>
<evidence type="ECO:0000256" key="8">
    <source>
        <dbReference type="SAM" id="Phobius"/>
    </source>
</evidence>
<dbReference type="PANTHER" id="PTHR45711:SF6">
    <property type="entry name" value="CHLORIDE CHANNEL PROTEIN"/>
    <property type="match status" value="1"/>
</dbReference>
<feature type="transmembrane region" description="Helical" evidence="8">
    <location>
        <begin position="204"/>
        <end position="230"/>
    </location>
</feature>
<feature type="transmembrane region" description="Helical" evidence="8">
    <location>
        <begin position="277"/>
        <end position="297"/>
    </location>
</feature>
<reference evidence="10" key="1">
    <citation type="submission" date="2018-05" db="EMBL/GenBank/DDBJ databases">
        <authorList>
            <person name="Li Y."/>
        </authorList>
    </citation>
    <scope>NUCLEOTIDE SEQUENCE [LARGE SCALE GENOMIC DNA]</scope>
    <source>
        <strain evidence="10">sk1b4</strain>
    </source>
</reference>
<organism evidence="9 10">
    <name type="scientific">Ancrocorticia populi</name>
    <dbReference type="NCBI Taxonomy" id="2175228"/>
    <lineage>
        <taxon>Bacteria</taxon>
        <taxon>Bacillati</taxon>
        <taxon>Actinomycetota</taxon>
        <taxon>Actinomycetes</taxon>
        <taxon>Actinomycetales</taxon>
        <taxon>Actinomycetaceae</taxon>
        <taxon>Ancrocorticia</taxon>
    </lineage>
</organism>
<accession>A0A2V1KBN4</accession>
<dbReference type="PRINTS" id="PR00762">
    <property type="entry name" value="CLCHANNEL"/>
</dbReference>
<dbReference type="InterPro" id="IPR001807">
    <property type="entry name" value="ClC"/>
</dbReference>
<keyword evidence="3 8" id="KW-0812">Transmembrane</keyword>
<dbReference type="Proteomes" id="UP000245283">
    <property type="component" value="Unassembled WGS sequence"/>
</dbReference>
<evidence type="ECO:0000313" key="9">
    <source>
        <dbReference type="EMBL" id="PWF27141.1"/>
    </source>
</evidence>
<comment type="subcellular location">
    <subcellularLocation>
        <location evidence="1">Membrane</location>
        <topology evidence="1">Multi-pass membrane protein</topology>
    </subcellularLocation>
</comment>
<dbReference type="AlphaFoldDB" id="A0A2V1KBN4"/>
<keyword evidence="2" id="KW-0813">Transport</keyword>
<dbReference type="PANTHER" id="PTHR45711">
    <property type="entry name" value="CHLORIDE CHANNEL PROTEIN"/>
    <property type="match status" value="1"/>
</dbReference>
<keyword evidence="6 8" id="KW-0472">Membrane</keyword>
<keyword evidence="4 8" id="KW-1133">Transmembrane helix</keyword>
<dbReference type="RefSeq" id="WP_109092641.1">
    <property type="nucleotide sequence ID" value="NZ_JBQDCU010000179.1"/>
</dbReference>
<sequence length="438" mass="45226">MSDQNTSENSEPFNAMTARISHLFGSRRWRVARNGILAGLLAGTITCGYRFMIGKATEFARWAYAFIGDHAIAIALFFVAALAASALIWAAIRFSPDASGSGIPQVKGLLQGDPPMRPLRVLAARFTGAGAAALFGLSLGREGPSIHIGAASAELLKRPLRATSEEERHLMTSGAAAGLSAAFNAPVSGLMFGIEGLHRSFSPLVIASAATGALAADVIAGLAFGSEPVLQFGTVETIPISLLWAVVPLGIIAGLVGALFNQILLGSQMLQHLPGPAPLFVALALALPCGLFFPLALGGGEKAIDWAEFGATSIGAVLIILLVKVVFTAVSFGSGVPGGIFMPILAIGTLTGSAYALALQNLGLPEGYQAALAVCGMAGLLAATVRTPLTSILLTAEMTGSLSHLLPIATAVIIAIFVADALRVPPIYDALLERRRQR</sequence>
<feature type="transmembrane region" description="Helical" evidence="8">
    <location>
        <begin position="170"/>
        <end position="192"/>
    </location>
</feature>
<evidence type="ECO:0000256" key="1">
    <source>
        <dbReference type="ARBA" id="ARBA00004141"/>
    </source>
</evidence>
<feature type="transmembrane region" description="Helical" evidence="8">
    <location>
        <begin position="338"/>
        <end position="358"/>
    </location>
</feature>
<dbReference type="InterPro" id="IPR014743">
    <property type="entry name" value="Cl-channel_core"/>
</dbReference>
<evidence type="ECO:0000256" key="4">
    <source>
        <dbReference type="ARBA" id="ARBA00022989"/>
    </source>
</evidence>
<feature type="transmembrane region" description="Helical" evidence="8">
    <location>
        <begin position="309"/>
        <end position="332"/>
    </location>
</feature>
<evidence type="ECO:0000256" key="7">
    <source>
        <dbReference type="ARBA" id="ARBA00023214"/>
    </source>
</evidence>
<evidence type="ECO:0000313" key="10">
    <source>
        <dbReference type="Proteomes" id="UP000245283"/>
    </source>
</evidence>
<dbReference type="CDD" id="cd01031">
    <property type="entry name" value="EriC"/>
    <property type="match status" value="1"/>
</dbReference>
<keyword evidence="5" id="KW-0406">Ion transport</keyword>
<feature type="transmembrane region" description="Helical" evidence="8">
    <location>
        <begin position="406"/>
        <end position="428"/>
    </location>
</feature>
<evidence type="ECO:0008006" key="11">
    <source>
        <dbReference type="Google" id="ProtNLM"/>
    </source>
</evidence>
<proteinExistence type="predicted"/>
<feature type="transmembrane region" description="Helical" evidence="8">
    <location>
        <begin position="370"/>
        <end position="394"/>
    </location>
</feature>
<dbReference type="OrthoDB" id="9767361at2"/>